<feature type="region of interest" description="Disordered" evidence="2">
    <location>
        <begin position="49"/>
        <end position="71"/>
    </location>
</feature>
<evidence type="ECO:0000256" key="2">
    <source>
        <dbReference type="SAM" id="MobiDB-lite"/>
    </source>
</evidence>
<sequence length="598" mass="67289">MANQPDPESCMLHREVQGEALTGETDGPAIEPRNQEFGMPMLLSEAEGNTEHGVIRQSCSDPARSETLCTSGSPSYGNWEISAAPGAQASGGAGKAKSCNPAAYAAEKSDTSVVPEKPSNKGPGPAEIVEERDVAKGNTNKPPAPRTLSRISRASMGLEGVREAARRNKGMQFTALLHHITPQLLAQSFYALRRDAAVGVDGMSWREYEEGLLQRVTDLHARLHGGAYRATPSRRVYIPKADGRQRPLGIASLEDKIVQQAVVTVLNAIYEEDFLGFSYGFRPGRSQHDALDALTVALKGQKVNWILDADITSFFDEIDHEWMLMFLGHRIADRRLLGLICKWLQAGVMEDGRRVAATKGTPQGAVISPLLANIYLHYVLDLWARQWRQRHARGDVIIVRYADDSVVGFRTKVQAQQFLVQLQERLARFGLSLNASKTRLIEFGRFAARNRRKRGLGKPETFDFLGFTHCCSTNRSGGFQILRLTVKKRMRAMLLAMRDELKHRRHEPIWVQGQWLTRVVSGYFNYHAVPGNLTRLGGFRSAVCRLWRQALKRRSQRNRLQWSRYGRLADLYIPRPRNAHPYPEDRFASHTRGRSRMR</sequence>
<feature type="domain" description="Reverse transcriptase" evidence="3">
    <location>
        <begin position="219"/>
        <end position="469"/>
    </location>
</feature>
<gene>
    <name evidence="4" type="primary">ltrA</name>
    <name evidence="4" type="ORF">CMV24_30035</name>
</gene>
<dbReference type="Proteomes" id="UP000218102">
    <property type="component" value="Unassembled WGS sequence"/>
</dbReference>
<dbReference type="InterPro" id="IPR000477">
    <property type="entry name" value="RT_dom"/>
</dbReference>
<dbReference type="SUPFAM" id="SSF56672">
    <property type="entry name" value="DNA/RNA polymerases"/>
    <property type="match status" value="1"/>
</dbReference>
<dbReference type="InterPro" id="IPR051083">
    <property type="entry name" value="GrpII_Intron_Splice-Mob/Def"/>
</dbReference>
<dbReference type="CDD" id="cd01651">
    <property type="entry name" value="RT_G2_intron"/>
    <property type="match status" value="1"/>
</dbReference>
<evidence type="ECO:0000259" key="3">
    <source>
        <dbReference type="PROSITE" id="PS50878"/>
    </source>
</evidence>
<dbReference type="InterPro" id="IPR043502">
    <property type="entry name" value="DNA/RNA_pol_sf"/>
</dbReference>
<keyword evidence="4" id="KW-0695">RNA-directed DNA polymerase</keyword>
<keyword evidence="4" id="KW-0548">Nucleotidyltransferase</keyword>
<dbReference type="PANTHER" id="PTHR34047:SF8">
    <property type="entry name" value="PROTEIN YKFC"/>
    <property type="match status" value="1"/>
</dbReference>
<feature type="region of interest" description="Disordered" evidence="2">
    <location>
        <begin position="106"/>
        <end position="155"/>
    </location>
</feature>
<evidence type="ECO:0000256" key="1">
    <source>
        <dbReference type="ARBA" id="ARBA00034120"/>
    </source>
</evidence>
<evidence type="ECO:0000313" key="5">
    <source>
        <dbReference type="Proteomes" id="UP000218102"/>
    </source>
</evidence>
<keyword evidence="4" id="KW-0808">Transferase</keyword>
<protein>
    <submittedName>
        <fullName evidence="4">Group II intron reverse transcriptase/maturase</fullName>
    </submittedName>
</protein>
<dbReference type="EMBL" id="NTME01000086">
    <property type="protein sequence ID" value="PBJ91899.1"/>
    <property type="molecule type" value="Genomic_DNA"/>
</dbReference>
<name>A0A2A3LVS0_PSEDL</name>
<organism evidence="4 5">
    <name type="scientific">Pseudomonas plecoglossicida</name>
    <dbReference type="NCBI Taxonomy" id="70775"/>
    <lineage>
        <taxon>Bacteria</taxon>
        <taxon>Pseudomonadati</taxon>
        <taxon>Pseudomonadota</taxon>
        <taxon>Gammaproteobacteria</taxon>
        <taxon>Pseudomonadales</taxon>
        <taxon>Pseudomonadaceae</taxon>
        <taxon>Pseudomonas</taxon>
    </lineage>
</organism>
<dbReference type="PANTHER" id="PTHR34047">
    <property type="entry name" value="NUCLEAR INTRON MATURASE 1, MITOCHONDRIAL-RELATED"/>
    <property type="match status" value="1"/>
</dbReference>
<comment type="caution">
    <text evidence="4">The sequence shown here is derived from an EMBL/GenBank/DDBJ whole genome shotgun (WGS) entry which is preliminary data.</text>
</comment>
<dbReference type="GO" id="GO:0003964">
    <property type="term" value="F:RNA-directed DNA polymerase activity"/>
    <property type="evidence" value="ECO:0007669"/>
    <property type="project" value="UniProtKB-KW"/>
</dbReference>
<evidence type="ECO:0000313" key="4">
    <source>
        <dbReference type="EMBL" id="PBJ91899.1"/>
    </source>
</evidence>
<dbReference type="InterPro" id="IPR043128">
    <property type="entry name" value="Rev_trsase/Diguanyl_cyclase"/>
</dbReference>
<dbReference type="Pfam" id="PF00078">
    <property type="entry name" value="RVT_1"/>
    <property type="match status" value="1"/>
</dbReference>
<dbReference type="PROSITE" id="PS50878">
    <property type="entry name" value="RT_POL"/>
    <property type="match status" value="1"/>
</dbReference>
<proteinExistence type="inferred from homology"/>
<accession>A0A2A3LVS0</accession>
<dbReference type="AlphaFoldDB" id="A0A2A3LVS0"/>
<reference evidence="4 5" key="1">
    <citation type="submission" date="2017-09" db="EMBL/GenBank/DDBJ databases">
        <authorList>
            <person name="Ehlers B."/>
            <person name="Leendertz F.H."/>
        </authorList>
    </citation>
    <scope>NUCLEOTIDE SEQUENCE [LARGE SCALE GENOMIC DNA]</scope>
    <source>
        <strain evidence="4 5">DJ-1</strain>
    </source>
</reference>
<dbReference type="Gene3D" id="3.30.70.270">
    <property type="match status" value="1"/>
</dbReference>
<dbReference type="NCBIfam" id="TIGR04416">
    <property type="entry name" value="group_II_RT_mat"/>
    <property type="match status" value="1"/>
</dbReference>
<dbReference type="InterPro" id="IPR030931">
    <property type="entry name" value="Group_II_RT_mat"/>
</dbReference>
<comment type="similarity">
    <text evidence="1">Belongs to the bacterial reverse transcriptase family.</text>
</comment>